<keyword evidence="2" id="KW-1185">Reference proteome</keyword>
<gene>
    <name evidence="1" type="ORF">NQ318_001000</name>
</gene>
<evidence type="ECO:0000313" key="1">
    <source>
        <dbReference type="EMBL" id="KAJ8962607.1"/>
    </source>
</evidence>
<reference evidence="1" key="1">
    <citation type="journal article" date="2023" name="Insect Mol. Biol.">
        <title>Genome sequencing provides insights into the evolution of gene families encoding plant cell wall-degrading enzymes in longhorned beetles.</title>
        <authorList>
            <person name="Shin N.R."/>
            <person name="Okamura Y."/>
            <person name="Kirsch R."/>
            <person name="Pauchet Y."/>
        </authorList>
    </citation>
    <scope>NUCLEOTIDE SEQUENCE</scope>
    <source>
        <strain evidence="1">AMC_N1</strain>
    </source>
</reference>
<organism evidence="1 2">
    <name type="scientific">Aromia moschata</name>
    <dbReference type="NCBI Taxonomy" id="1265417"/>
    <lineage>
        <taxon>Eukaryota</taxon>
        <taxon>Metazoa</taxon>
        <taxon>Ecdysozoa</taxon>
        <taxon>Arthropoda</taxon>
        <taxon>Hexapoda</taxon>
        <taxon>Insecta</taxon>
        <taxon>Pterygota</taxon>
        <taxon>Neoptera</taxon>
        <taxon>Endopterygota</taxon>
        <taxon>Coleoptera</taxon>
        <taxon>Polyphaga</taxon>
        <taxon>Cucujiformia</taxon>
        <taxon>Chrysomeloidea</taxon>
        <taxon>Cerambycidae</taxon>
        <taxon>Cerambycinae</taxon>
        <taxon>Callichromatini</taxon>
        <taxon>Aromia</taxon>
    </lineage>
</organism>
<dbReference type="Proteomes" id="UP001162162">
    <property type="component" value="Unassembled WGS sequence"/>
</dbReference>
<dbReference type="PANTHER" id="PTHR47326:SF1">
    <property type="entry name" value="HTH PSQ-TYPE DOMAIN-CONTAINING PROTEIN"/>
    <property type="match status" value="1"/>
</dbReference>
<dbReference type="AlphaFoldDB" id="A0AAV8ZGQ7"/>
<dbReference type="GO" id="GO:0003676">
    <property type="term" value="F:nucleic acid binding"/>
    <property type="evidence" value="ECO:0007669"/>
    <property type="project" value="InterPro"/>
</dbReference>
<dbReference type="PANTHER" id="PTHR47326">
    <property type="entry name" value="TRANSPOSABLE ELEMENT TC3 TRANSPOSASE-LIKE PROTEIN"/>
    <property type="match status" value="1"/>
</dbReference>
<dbReference type="InterPro" id="IPR036397">
    <property type="entry name" value="RNaseH_sf"/>
</dbReference>
<evidence type="ECO:0000313" key="2">
    <source>
        <dbReference type="Proteomes" id="UP001162162"/>
    </source>
</evidence>
<accession>A0AAV8ZGQ7</accession>
<comment type="caution">
    <text evidence="1">The sequence shown here is derived from an EMBL/GenBank/DDBJ whole genome shotgun (WGS) entry which is preliminary data.</text>
</comment>
<protein>
    <submittedName>
        <fullName evidence="1">Uncharacterized protein</fullName>
    </submittedName>
</protein>
<dbReference type="Gene3D" id="3.30.420.10">
    <property type="entry name" value="Ribonuclease H-like superfamily/Ribonuclease H"/>
    <property type="match status" value="1"/>
</dbReference>
<name>A0AAV8ZGQ7_9CUCU</name>
<sequence length="121" mass="14282">MELNKPLLYHVSMDQSPNKAIALLERLAARQFLNENYPIHWIEKGGPQPWPPRSPDMNPLDYFLWKHLKSLVYKTPVQNEEDLRNRIVDSCLIIKKYTSGKLNFVTHDWLKHEKVEVMIAT</sequence>
<dbReference type="EMBL" id="JAPWTK010000002">
    <property type="protein sequence ID" value="KAJ8962607.1"/>
    <property type="molecule type" value="Genomic_DNA"/>
</dbReference>
<proteinExistence type="predicted"/>